<dbReference type="InterPro" id="IPR003352">
    <property type="entry name" value="PTS_EIIC"/>
</dbReference>
<dbReference type="EMBL" id="SMCQ01000001">
    <property type="protein sequence ID" value="TCW02790.1"/>
    <property type="molecule type" value="Genomic_DNA"/>
</dbReference>
<comment type="subcellular location">
    <subcellularLocation>
        <location evidence="1">Cell membrane</location>
        <topology evidence="1">Multi-pass membrane protein</topology>
    </subcellularLocation>
</comment>
<dbReference type="Proteomes" id="UP000295515">
    <property type="component" value="Unassembled WGS sequence"/>
</dbReference>
<dbReference type="PIRSF" id="PIRSF006351">
    <property type="entry name" value="PTS_EIIC-Cellobiose"/>
    <property type="match status" value="1"/>
</dbReference>
<evidence type="ECO:0000313" key="12">
    <source>
        <dbReference type="Proteomes" id="UP000295515"/>
    </source>
</evidence>
<dbReference type="AlphaFoldDB" id="A0A4R3Z6G5"/>
<comment type="function">
    <text evidence="8">The phosphoenolpyruvate-dependent sugar phosphotransferase system (PTS), a major carbohydrate active -transport system, catalyzes the phosphorylation of incoming sugar substrates concomitant with their translocation across the cell membrane.</text>
</comment>
<keyword evidence="4 8" id="KW-0762">Sugar transport</keyword>
<feature type="transmembrane region" description="Helical" evidence="9">
    <location>
        <begin position="174"/>
        <end position="199"/>
    </location>
</feature>
<dbReference type="GO" id="GO:0009401">
    <property type="term" value="P:phosphoenolpyruvate-dependent sugar phosphotransferase system"/>
    <property type="evidence" value="ECO:0007669"/>
    <property type="project" value="InterPro"/>
</dbReference>
<organism evidence="11 12">
    <name type="scientific">Longibaculum muris</name>
    <dbReference type="NCBI Taxonomy" id="1796628"/>
    <lineage>
        <taxon>Bacteria</taxon>
        <taxon>Bacillati</taxon>
        <taxon>Bacillota</taxon>
        <taxon>Erysipelotrichia</taxon>
        <taxon>Erysipelotrichales</taxon>
        <taxon>Coprobacillaceae</taxon>
        <taxon>Longibaculum</taxon>
    </lineage>
</organism>
<accession>A0A4R3Z6G5</accession>
<evidence type="ECO:0000256" key="3">
    <source>
        <dbReference type="ARBA" id="ARBA00022475"/>
    </source>
</evidence>
<feature type="transmembrane region" description="Helical" evidence="9">
    <location>
        <begin position="211"/>
        <end position="236"/>
    </location>
</feature>
<feature type="transmembrane region" description="Helical" evidence="9">
    <location>
        <begin position="341"/>
        <end position="362"/>
    </location>
</feature>
<dbReference type="GO" id="GO:0005886">
    <property type="term" value="C:plasma membrane"/>
    <property type="evidence" value="ECO:0007669"/>
    <property type="project" value="UniProtKB-SubCell"/>
</dbReference>
<dbReference type="PROSITE" id="PS51105">
    <property type="entry name" value="PTS_EIIC_TYPE_3"/>
    <property type="match status" value="1"/>
</dbReference>
<evidence type="ECO:0000313" key="11">
    <source>
        <dbReference type="EMBL" id="TCW02790.1"/>
    </source>
</evidence>
<feature type="transmembrane region" description="Helical" evidence="9">
    <location>
        <begin position="78"/>
        <end position="97"/>
    </location>
</feature>
<dbReference type="InterPro" id="IPR004501">
    <property type="entry name" value="PTS_EIIC_3"/>
</dbReference>
<dbReference type="InterPro" id="IPR051088">
    <property type="entry name" value="PTS_Sugar-EIIC/EIIB"/>
</dbReference>
<dbReference type="PANTHER" id="PTHR33989:SF4">
    <property type="entry name" value="PTS SYSTEM N,N'-DIACETYLCHITOBIOSE-SPECIFIC EIIC COMPONENT"/>
    <property type="match status" value="1"/>
</dbReference>
<evidence type="ECO:0000256" key="9">
    <source>
        <dbReference type="SAM" id="Phobius"/>
    </source>
</evidence>
<keyword evidence="2 8" id="KW-0813">Transport</keyword>
<keyword evidence="5 9" id="KW-0812">Transmembrane</keyword>
<evidence type="ECO:0000256" key="1">
    <source>
        <dbReference type="ARBA" id="ARBA00004651"/>
    </source>
</evidence>
<dbReference type="GeneID" id="98913920"/>
<keyword evidence="6 9" id="KW-1133">Transmembrane helix</keyword>
<keyword evidence="7 8" id="KW-0472">Membrane</keyword>
<feature type="transmembrane region" description="Helical" evidence="9">
    <location>
        <begin position="109"/>
        <end position="128"/>
    </location>
</feature>
<dbReference type="PANTHER" id="PTHR33989">
    <property type="match status" value="1"/>
</dbReference>
<dbReference type="InterPro" id="IPR004796">
    <property type="entry name" value="PTS_IIC_cello"/>
</dbReference>
<feature type="transmembrane region" description="Helical" evidence="9">
    <location>
        <begin position="286"/>
        <end position="307"/>
    </location>
</feature>
<evidence type="ECO:0000256" key="5">
    <source>
        <dbReference type="ARBA" id="ARBA00022692"/>
    </source>
</evidence>
<feature type="domain" description="PTS EIIC type-3" evidence="10">
    <location>
        <begin position="11"/>
        <end position="413"/>
    </location>
</feature>
<keyword evidence="3 8" id="KW-1003">Cell membrane</keyword>
<evidence type="ECO:0000256" key="4">
    <source>
        <dbReference type="ARBA" id="ARBA00022597"/>
    </source>
</evidence>
<evidence type="ECO:0000256" key="2">
    <source>
        <dbReference type="ARBA" id="ARBA00022448"/>
    </source>
</evidence>
<comment type="caution">
    <text evidence="11">The sequence shown here is derived from an EMBL/GenBank/DDBJ whole genome shotgun (WGS) entry which is preliminary data.</text>
</comment>
<feature type="transmembrane region" description="Helical" evidence="9">
    <location>
        <begin position="140"/>
        <end position="162"/>
    </location>
</feature>
<dbReference type="GO" id="GO:0008982">
    <property type="term" value="F:protein-N(PI)-phosphohistidine-sugar phosphotransferase activity"/>
    <property type="evidence" value="ECO:0007669"/>
    <property type="project" value="UniProtKB-UniRule"/>
</dbReference>
<evidence type="ECO:0000256" key="8">
    <source>
        <dbReference type="PIRNR" id="PIRNR006351"/>
    </source>
</evidence>
<evidence type="ECO:0000256" key="6">
    <source>
        <dbReference type="ARBA" id="ARBA00022989"/>
    </source>
</evidence>
<feature type="transmembrane region" description="Helical" evidence="9">
    <location>
        <begin position="382"/>
        <end position="411"/>
    </location>
</feature>
<protein>
    <recommendedName>
        <fullName evidence="8">Permease IIC component</fullName>
    </recommendedName>
</protein>
<sequence>MEKKNSFFDTLQEVLGKVSVKLSGNIYINAIKDGMLAYMPFAFIASIFLIIAFFPVPAFTDFVSNITGLEAGIWQGKLALVNDASLGIGGLLVLLAISRSLADKLNINGMQVTLTSVVAFVLLVPFGSDKSGSFIATTYLGAQTIFLSIIISIVTAKVYQFIDRKGIKIKMPAAVPPAVSAPFESIIPSLVVITLFWILRLVIDAFNGGSALAIFNTVLGMPLQAVGGSLPGIIIVKIFSQLLWFFGIHGDSIVNGVMTPIFQVLQDANKTISMAGGTPTNIICQSFWDSFGGIGIVGSIIAIILIAKSKRYKEMKKIAGVPYIFNVGEPTLFGIPLMMNVVYFIPFILSNVVSILIAYAAFALKLVPVCTGIAQVPWTTPLIVSGYLTTGSVAGSILQIVCLVAVVLLWLPFVKVADNQILQEEKQLESQMKEETHKEA</sequence>
<proteinExistence type="predicted"/>
<evidence type="ECO:0000259" key="10">
    <source>
        <dbReference type="PROSITE" id="PS51105"/>
    </source>
</evidence>
<dbReference type="GO" id="GO:1901264">
    <property type="term" value="P:carbohydrate derivative transport"/>
    <property type="evidence" value="ECO:0007669"/>
    <property type="project" value="TreeGrafter"/>
</dbReference>
<gene>
    <name evidence="11" type="ORF">EDD60_10192</name>
</gene>
<evidence type="ECO:0000256" key="7">
    <source>
        <dbReference type="ARBA" id="ARBA00023136"/>
    </source>
</evidence>
<name>A0A4R3Z6G5_9FIRM</name>
<feature type="transmembrane region" description="Helical" evidence="9">
    <location>
        <begin position="36"/>
        <end position="58"/>
    </location>
</feature>
<dbReference type="NCBIfam" id="TIGR00410">
    <property type="entry name" value="lacE"/>
    <property type="match status" value="1"/>
</dbReference>
<dbReference type="RefSeq" id="WP_066447500.1">
    <property type="nucleotide sequence ID" value="NZ_JADMQS010000011.1"/>
</dbReference>
<feature type="transmembrane region" description="Helical" evidence="9">
    <location>
        <begin position="243"/>
        <end position="266"/>
    </location>
</feature>
<reference evidence="11 12" key="1">
    <citation type="submission" date="2019-03" db="EMBL/GenBank/DDBJ databases">
        <title>Genomic Encyclopedia of Type Strains, Phase IV (KMG-IV): sequencing the most valuable type-strain genomes for metagenomic binning, comparative biology and taxonomic classification.</title>
        <authorList>
            <person name="Goeker M."/>
        </authorList>
    </citation>
    <scope>NUCLEOTIDE SEQUENCE [LARGE SCALE GENOMIC DNA]</scope>
    <source>
        <strain evidence="11 12">DSM 29487</strain>
    </source>
</reference>
<dbReference type="Pfam" id="PF02378">
    <property type="entry name" value="PTS_EIIC"/>
    <property type="match status" value="1"/>
</dbReference>
<keyword evidence="12" id="KW-1185">Reference proteome</keyword>